<dbReference type="Proteomes" id="UP000789759">
    <property type="component" value="Unassembled WGS sequence"/>
</dbReference>
<dbReference type="AlphaFoldDB" id="A0A9N9K4R1"/>
<protein>
    <submittedName>
        <fullName evidence="1">1043_t:CDS:1</fullName>
    </submittedName>
</protein>
<gene>
    <name evidence="1" type="ORF">CPELLU_LOCUS18616</name>
</gene>
<sequence length="139" mass="16072">PDHFDLDYFHNKYNDRYGTMIREVQPTQLKVMPFAFNPSEYNIAKSLHYFKILTQPTIVCCYCQKFHTLFTSSNLNIPSRQATSHPSSQKSMYMDIDIISKQVKQLKEIILQSPITKTTTVLPLPFPLNYSTTQQGTSS</sequence>
<reference evidence="1" key="1">
    <citation type="submission" date="2021-06" db="EMBL/GenBank/DDBJ databases">
        <authorList>
            <person name="Kallberg Y."/>
            <person name="Tangrot J."/>
            <person name="Rosling A."/>
        </authorList>
    </citation>
    <scope>NUCLEOTIDE SEQUENCE</scope>
    <source>
        <strain evidence="1">FL966</strain>
    </source>
</reference>
<feature type="non-terminal residue" evidence="1">
    <location>
        <position position="139"/>
    </location>
</feature>
<proteinExistence type="predicted"/>
<accession>A0A9N9K4R1</accession>
<name>A0A9N9K4R1_9GLOM</name>
<organism evidence="1 2">
    <name type="scientific">Cetraspora pellucida</name>
    <dbReference type="NCBI Taxonomy" id="1433469"/>
    <lineage>
        <taxon>Eukaryota</taxon>
        <taxon>Fungi</taxon>
        <taxon>Fungi incertae sedis</taxon>
        <taxon>Mucoromycota</taxon>
        <taxon>Glomeromycotina</taxon>
        <taxon>Glomeromycetes</taxon>
        <taxon>Diversisporales</taxon>
        <taxon>Gigasporaceae</taxon>
        <taxon>Cetraspora</taxon>
    </lineage>
</organism>
<dbReference type="EMBL" id="CAJVQA010038177">
    <property type="protein sequence ID" value="CAG8810680.1"/>
    <property type="molecule type" value="Genomic_DNA"/>
</dbReference>
<keyword evidence="2" id="KW-1185">Reference proteome</keyword>
<evidence type="ECO:0000313" key="2">
    <source>
        <dbReference type="Proteomes" id="UP000789759"/>
    </source>
</evidence>
<evidence type="ECO:0000313" key="1">
    <source>
        <dbReference type="EMBL" id="CAG8810680.1"/>
    </source>
</evidence>
<comment type="caution">
    <text evidence="1">The sequence shown here is derived from an EMBL/GenBank/DDBJ whole genome shotgun (WGS) entry which is preliminary data.</text>
</comment>
<feature type="non-terminal residue" evidence="1">
    <location>
        <position position="1"/>
    </location>
</feature>